<evidence type="ECO:0000256" key="8">
    <source>
        <dbReference type="ARBA" id="ARBA00023204"/>
    </source>
</evidence>
<dbReference type="InterPro" id="IPR005123">
    <property type="entry name" value="Oxoglu/Fe-dep_dioxygenase_dom"/>
</dbReference>
<dbReference type="Proteomes" id="UP000242560">
    <property type="component" value="Unassembled WGS sequence"/>
</dbReference>
<evidence type="ECO:0000256" key="7">
    <source>
        <dbReference type="ARBA" id="ARBA00023004"/>
    </source>
</evidence>
<name>A0A1I3NDW6_9FLAO</name>
<dbReference type="GO" id="GO:0006307">
    <property type="term" value="P:DNA alkylation repair"/>
    <property type="evidence" value="ECO:0007669"/>
    <property type="project" value="InterPro"/>
</dbReference>
<reference evidence="11" key="1">
    <citation type="submission" date="2016-10" db="EMBL/GenBank/DDBJ databases">
        <authorList>
            <person name="Varghese N."/>
            <person name="Submissions S."/>
        </authorList>
    </citation>
    <scope>NUCLEOTIDE SEQUENCE [LARGE SCALE GENOMIC DNA]</scope>
    <source>
        <strain evidence="11">DSM 22251</strain>
    </source>
</reference>
<keyword evidence="5 10" id="KW-0223">Dioxygenase</keyword>
<keyword evidence="3" id="KW-0227">DNA damage</keyword>
<dbReference type="FunFam" id="2.60.120.590:FF:000004">
    <property type="entry name" value="DNA oxidative demethylase ALKBH2"/>
    <property type="match status" value="1"/>
</dbReference>
<dbReference type="InterPro" id="IPR037151">
    <property type="entry name" value="AlkB-like_sf"/>
</dbReference>
<evidence type="ECO:0000313" key="10">
    <source>
        <dbReference type="EMBL" id="SFJ07392.1"/>
    </source>
</evidence>
<keyword evidence="4" id="KW-0460">Magnesium</keyword>
<organism evidence="10 11">
    <name type="scientific">Kaistella treverensis</name>
    <dbReference type="NCBI Taxonomy" id="631455"/>
    <lineage>
        <taxon>Bacteria</taxon>
        <taxon>Pseudomonadati</taxon>
        <taxon>Bacteroidota</taxon>
        <taxon>Flavobacteriia</taxon>
        <taxon>Flavobacteriales</taxon>
        <taxon>Weeksellaceae</taxon>
        <taxon>Chryseobacterium group</taxon>
        <taxon>Kaistella</taxon>
    </lineage>
</organism>
<keyword evidence="11" id="KW-1185">Reference proteome</keyword>
<sequence length="204" mass="23409">MELFEHQPDPHANLLPYDGTVNYYGKILSAEEATNFFEKLMQNGAWKNDEVMMFGKHIVTSRKIAWYADAEMDYTYSQIKKTATVWLPELLELKNKVEELTGENFNSCLLNLYHDGSEGLGYHSDSEGDITKNSAIASLSLGAARKFVFKHKTTKERLEFILENGSLLLMKGETQRHWLHSLPPSKKIHSPRINLTFRSRNPTN</sequence>
<keyword evidence="7" id="KW-0408">Iron</keyword>
<dbReference type="InterPro" id="IPR032854">
    <property type="entry name" value="ALKBH3"/>
</dbReference>
<accession>A0A1I3NDW6</accession>
<dbReference type="Pfam" id="PF13532">
    <property type="entry name" value="2OG-FeII_Oxy_2"/>
    <property type="match status" value="1"/>
</dbReference>
<evidence type="ECO:0000259" key="9">
    <source>
        <dbReference type="PROSITE" id="PS51471"/>
    </source>
</evidence>
<protein>
    <submittedName>
        <fullName evidence="10">Alkylated DNA repair dioxygenase AlkB</fullName>
    </submittedName>
</protein>
<comment type="cofactor">
    <cofactor evidence="1">
        <name>Fe(2+)</name>
        <dbReference type="ChEBI" id="CHEBI:29033"/>
    </cofactor>
</comment>
<evidence type="ECO:0000256" key="2">
    <source>
        <dbReference type="ARBA" id="ARBA00022723"/>
    </source>
</evidence>
<dbReference type="PROSITE" id="PS51471">
    <property type="entry name" value="FE2OG_OXY"/>
    <property type="match status" value="1"/>
</dbReference>
<dbReference type="RefSeq" id="WP_089820207.1">
    <property type="nucleotide sequence ID" value="NZ_FORQ01000004.1"/>
</dbReference>
<dbReference type="GO" id="GO:0046872">
    <property type="term" value="F:metal ion binding"/>
    <property type="evidence" value="ECO:0007669"/>
    <property type="project" value="UniProtKB-KW"/>
</dbReference>
<keyword evidence="8" id="KW-0234">DNA repair</keyword>
<evidence type="ECO:0000256" key="6">
    <source>
        <dbReference type="ARBA" id="ARBA00023002"/>
    </source>
</evidence>
<proteinExistence type="predicted"/>
<dbReference type="EMBL" id="FORQ01000004">
    <property type="protein sequence ID" value="SFJ07392.1"/>
    <property type="molecule type" value="Genomic_DNA"/>
</dbReference>
<dbReference type="SUPFAM" id="SSF51197">
    <property type="entry name" value="Clavaminate synthase-like"/>
    <property type="match status" value="1"/>
</dbReference>
<dbReference type="AlphaFoldDB" id="A0A1I3NDW6"/>
<keyword evidence="6" id="KW-0560">Oxidoreductase</keyword>
<dbReference type="PANTHER" id="PTHR31212:SF4">
    <property type="entry name" value="ALPHA-KETOGLUTARATE-DEPENDENT DIOXYGENASE ALKB HOMOLOG 3"/>
    <property type="match status" value="1"/>
</dbReference>
<gene>
    <name evidence="10" type="ORF">SAMN05421638_2028</name>
</gene>
<evidence type="ECO:0000256" key="3">
    <source>
        <dbReference type="ARBA" id="ARBA00022763"/>
    </source>
</evidence>
<dbReference type="GO" id="GO:0016787">
    <property type="term" value="F:hydrolase activity"/>
    <property type="evidence" value="ECO:0007669"/>
    <property type="project" value="UniProtKB-ARBA"/>
</dbReference>
<dbReference type="InterPro" id="IPR027450">
    <property type="entry name" value="AlkB-like"/>
</dbReference>
<dbReference type="GO" id="GO:0140097">
    <property type="term" value="F:catalytic activity, acting on DNA"/>
    <property type="evidence" value="ECO:0007669"/>
    <property type="project" value="UniProtKB-ARBA"/>
</dbReference>
<evidence type="ECO:0000256" key="5">
    <source>
        <dbReference type="ARBA" id="ARBA00022964"/>
    </source>
</evidence>
<feature type="domain" description="Fe2OG dioxygenase" evidence="9">
    <location>
        <begin position="104"/>
        <end position="201"/>
    </location>
</feature>
<dbReference type="GO" id="GO:0051213">
    <property type="term" value="F:dioxygenase activity"/>
    <property type="evidence" value="ECO:0007669"/>
    <property type="project" value="UniProtKB-KW"/>
</dbReference>
<dbReference type="GO" id="GO:0016705">
    <property type="term" value="F:oxidoreductase activity, acting on paired donors, with incorporation or reduction of molecular oxygen"/>
    <property type="evidence" value="ECO:0007669"/>
    <property type="project" value="UniProtKB-ARBA"/>
</dbReference>
<dbReference type="PANTHER" id="PTHR31212">
    <property type="entry name" value="ALPHA-KETOGLUTARATE-DEPENDENT DIOXYGENASE ALKB HOMOLOG 3"/>
    <property type="match status" value="1"/>
</dbReference>
<evidence type="ECO:0000256" key="1">
    <source>
        <dbReference type="ARBA" id="ARBA00001954"/>
    </source>
</evidence>
<keyword evidence="2" id="KW-0479">Metal-binding</keyword>
<dbReference type="GO" id="GO:0032451">
    <property type="term" value="F:demethylase activity"/>
    <property type="evidence" value="ECO:0007669"/>
    <property type="project" value="UniProtKB-ARBA"/>
</dbReference>
<evidence type="ECO:0000256" key="4">
    <source>
        <dbReference type="ARBA" id="ARBA00022842"/>
    </source>
</evidence>
<dbReference type="Gene3D" id="2.60.120.590">
    <property type="entry name" value="Alpha-ketoglutarate-dependent dioxygenase AlkB-like"/>
    <property type="match status" value="1"/>
</dbReference>
<evidence type="ECO:0000313" key="11">
    <source>
        <dbReference type="Proteomes" id="UP000242560"/>
    </source>
</evidence>